<dbReference type="CDD" id="cd00038">
    <property type="entry name" value="CAP_ED"/>
    <property type="match status" value="1"/>
</dbReference>
<dbReference type="InterPro" id="IPR050397">
    <property type="entry name" value="Env_Response_Regulators"/>
</dbReference>
<dbReference type="Pfam" id="PF00027">
    <property type="entry name" value="cNMP_binding"/>
    <property type="match status" value="1"/>
</dbReference>
<feature type="domain" description="Cyclic nucleotide-binding" evidence="4">
    <location>
        <begin position="50"/>
        <end position="99"/>
    </location>
</feature>
<name>A0A6J4SD34_9SPHN</name>
<dbReference type="PROSITE" id="PS51063">
    <property type="entry name" value="HTH_CRP_2"/>
    <property type="match status" value="1"/>
</dbReference>
<keyword evidence="1" id="KW-0805">Transcription regulation</keyword>
<dbReference type="SUPFAM" id="SSF46785">
    <property type="entry name" value="Winged helix' DNA-binding domain"/>
    <property type="match status" value="1"/>
</dbReference>
<dbReference type="AlphaFoldDB" id="A0A6J4SD34"/>
<dbReference type="SUPFAM" id="SSF51206">
    <property type="entry name" value="cAMP-binding domain-like"/>
    <property type="match status" value="1"/>
</dbReference>
<dbReference type="Pfam" id="PF13545">
    <property type="entry name" value="HTH_Crp_2"/>
    <property type="match status" value="1"/>
</dbReference>
<proteinExistence type="predicted"/>
<evidence type="ECO:0000256" key="2">
    <source>
        <dbReference type="ARBA" id="ARBA00023125"/>
    </source>
</evidence>
<dbReference type="CDD" id="cd00092">
    <property type="entry name" value="HTH_CRP"/>
    <property type="match status" value="1"/>
</dbReference>
<dbReference type="PANTHER" id="PTHR24567">
    <property type="entry name" value="CRP FAMILY TRANSCRIPTIONAL REGULATORY PROTEIN"/>
    <property type="match status" value="1"/>
</dbReference>
<organism evidence="6">
    <name type="scientific">uncultured Sphingomonadaceae bacterium</name>
    <dbReference type="NCBI Taxonomy" id="169976"/>
    <lineage>
        <taxon>Bacteria</taxon>
        <taxon>Pseudomonadati</taxon>
        <taxon>Pseudomonadota</taxon>
        <taxon>Alphaproteobacteria</taxon>
        <taxon>Sphingomonadales</taxon>
        <taxon>Sphingomonadaceae</taxon>
        <taxon>environmental samples</taxon>
    </lineage>
</organism>
<dbReference type="InterPro" id="IPR036390">
    <property type="entry name" value="WH_DNA-bd_sf"/>
</dbReference>
<dbReference type="InterPro" id="IPR014710">
    <property type="entry name" value="RmlC-like_jellyroll"/>
</dbReference>
<dbReference type="PROSITE" id="PS50042">
    <property type="entry name" value="CNMP_BINDING_3"/>
    <property type="match status" value="1"/>
</dbReference>
<dbReference type="GO" id="GO:0003677">
    <property type="term" value="F:DNA binding"/>
    <property type="evidence" value="ECO:0007669"/>
    <property type="project" value="UniProtKB-KW"/>
</dbReference>
<keyword evidence="3" id="KW-0804">Transcription</keyword>
<evidence type="ECO:0000256" key="1">
    <source>
        <dbReference type="ARBA" id="ARBA00023015"/>
    </source>
</evidence>
<evidence type="ECO:0000256" key="3">
    <source>
        <dbReference type="ARBA" id="ARBA00023163"/>
    </source>
</evidence>
<dbReference type="InterPro" id="IPR000595">
    <property type="entry name" value="cNMP-bd_dom"/>
</dbReference>
<dbReference type="SMART" id="SM00100">
    <property type="entry name" value="cNMP"/>
    <property type="match status" value="1"/>
</dbReference>
<dbReference type="InterPro" id="IPR018490">
    <property type="entry name" value="cNMP-bd_dom_sf"/>
</dbReference>
<evidence type="ECO:0000259" key="5">
    <source>
        <dbReference type="PROSITE" id="PS51063"/>
    </source>
</evidence>
<dbReference type="InterPro" id="IPR012318">
    <property type="entry name" value="HTH_CRP"/>
</dbReference>
<keyword evidence="2" id="KW-0238">DNA-binding</keyword>
<feature type="domain" description="HTH crp-type" evidence="5">
    <location>
        <begin position="165"/>
        <end position="239"/>
    </location>
</feature>
<dbReference type="Gene3D" id="1.10.10.10">
    <property type="entry name" value="Winged helix-like DNA-binding domain superfamily/Winged helix DNA-binding domain"/>
    <property type="match status" value="1"/>
</dbReference>
<dbReference type="EMBL" id="CADCVX010000144">
    <property type="protein sequence ID" value="CAA9492541.1"/>
    <property type="molecule type" value="Genomic_DNA"/>
</dbReference>
<sequence length="281" mass="32235">MLAQDRLNQYNPHMTMSLASRRNPLVCKLETFADLSDADTAVLERLTSRPRDYRAGEDLIREGDQPRHVFLLMEGWAYRYKVLANGKRQILAYLLPGDFCDIHIFVLKYMDHNIALLNNAKVVAVPANDMLALMTDHPQIERALWWATLVDEAILREWMTSMGQRDAFPRVAHILVELWLRMRMIGLADENEFSLPLTQAEIADGLGLTPVHVNRTLQRLRAGGLISLDRKRLTIHDPERLMELSGFEPNYLHLDFNGKGVPCWRGDRYTTGRMPPMSLAS</sequence>
<dbReference type="Gene3D" id="2.60.120.10">
    <property type="entry name" value="Jelly Rolls"/>
    <property type="match status" value="1"/>
</dbReference>
<gene>
    <name evidence="6" type="ORF">AVDCRST_MAG91-616</name>
</gene>
<dbReference type="InterPro" id="IPR036388">
    <property type="entry name" value="WH-like_DNA-bd_sf"/>
</dbReference>
<reference evidence="6" key="1">
    <citation type="submission" date="2020-02" db="EMBL/GenBank/DDBJ databases">
        <authorList>
            <person name="Meier V. D."/>
        </authorList>
    </citation>
    <scope>NUCLEOTIDE SEQUENCE</scope>
    <source>
        <strain evidence="6">AVDCRST_MAG91</strain>
    </source>
</reference>
<dbReference type="SMART" id="SM00419">
    <property type="entry name" value="HTH_CRP"/>
    <property type="match status" value="1"/>
</dbReference>
<dbReference type="GO" id="GO:0005829">
    <property type="term" value="C:cytosol"/>
    <property type="evidence" value="ECO:0007669"/>
    <property type="project" value="TreeGrafter"/>
</dbReference>
<evidence type="ECO:0000313" key="6">
    <source>
        <dbReference type="EMBL" id="CAA9492541.1"/>
    </source>
</evidence>
<protein>
    <submittedName>
        <fullName evidence="6">cAMP-binding proteins - catabolite gene activator and regulatory subunit of cAMP-dependent protein kinases</fullName>
    </submittedName>
</protein>
<evidence type="ECO:0000259" key="4">
    <source>
        <dbReference type="PROSITE" id="PS50042"/>
    </source>
</evidence>
<accession>A0A6J4SD34</accession>
<dbReference type="PANTHER" id="PTHR24567:SF68">
    <property type="entry name" value="DNA-BINDING TRANSCRIPTIONAL DUAL REGULATOR CRP"/>
    <property type="match status" value="1"/>
</dbReference>
<dbReference type="GO" id="GO:0003700">
    <property type="term" value="F:DNA-binding transcription factor activity"/>
    <property type="evidence" value="ECO:0007669"/>
    <property type="project" value="TreeGrafter"/>
</dbReference>